<evidence type="ECO:0000313" key="1">
    <source>
        <dbReference type="EMBL" id="KAJ8688319.1"/>
    </source>
</evidence>
<dbReference type="Proteomes" id="UP001239111">
    <property type="component" value="Chromosome 1"/>
</dbReference>
<reference evidence="1" key="1">
    <citation type="submission" date="2023-04" db="EMBL/GenBank/DDBJ databases">
        <title>A chromosome-level genome assembly of the parasitoid wasp Eretmocerus hayati.</title>
        <authorList>
            <person name="Zhong Y."/>
            <person name="Liu S."/>
            <person name="Liu Y."/>
        </authorList>
    </citation>
    <scope>NUCLEOTIDE SEQUENCE</scope>
    <source>
        <strain evidence="1">ZJU_SS_LIU_2023</strain>
    </source>
</reference>
<proteinExistence type="predicted"/>
<accession>A0ACC2PYI1</accession>
<protein>
    <submittedName>
        <fullName evidence="1">Uncharacterized protein</fullName>
    </submittedName>
</protein>
<gene>
    <name evidence="1" type="ORF">QAD02_024114</name>
</gene>
<comment type="caution">
    <text evidence="1">The sequence shown here is derived from an EMBL/GenBank/DDBJ whole genome shotgun (WGS) entry which is preliminary data.</text>
</comment>
<keyword evidence="2" id="KW-1185">Reference proteome</keyword>
<organism evidence="1 2">
    <name type="scientific">Eretmocerus hayati</name>
    <dbReference type="NCBI Taxonomy" id="131215"/>
    <lineage>
        <taxon>Eukaryota</taxon>
        <taxon>Metazoa</taxon>
        <taxon>Ecdysozoa</taxon>
        <taxon>Arthropoda</taxon>
        <taxon>Hexapoda</taxon>
        <taxon>Insecta</taxon>
        <taxon>Pterygota</taxon>
        <taxon>Neoptera</taxon>
        <taxon>Endopterygota</taxon>
        <taxon>Hymenoptera</taxon>
        <taxon>Apocrita</taxon>
        <taxon>Proctotrupomorpha</taxon>
        <taxon>Chalcidoidea</taxon>
        <taxon>Aphelinidae</taxon>
        <taxon>Aphelininae</taxon>
        <taxon>Eretmocerus</taxon>
    </lineage>
</organism>
<name>A0ACC2PYI1_9HYME</name>
<evidence type="ECO:0000313" key="2">
    <source>
        <dbReference type="Proteomes" id="UP001239111"/>
    </source>
</evidence>
<dbReference type="EMBL" id="CM056741">
    <property type="protein sequence ID" value="KAJ8688319.1"/>
    <property type="molecule type" value="Genomic_DNA"/>
</dbReference>
<sequence>MVKLPKRFSVGERVFAKVRGYPPWPAKIENITEPNTKNAKYHVHFFGTKEIGTCKIEDLYQYAENKEKFGKQVKRKFFSEGIQELEEDLRANPSPISDSADLDASESVPESVAEDLLETESENINSTPLAGTKEKGNLIIDESEKKKAIKRKSQPISQNTPDASEVKKKRGRKSLAATQAESASKQEAVQEPQEEDPDRKNVSRSGRKIKPKKFHDSIDAEISIDSRNDPSVRSTTKSKTEESENVKSPVNPIKKRTNGETEDKKTTANNVAAKEENAAETQQKMKTLRVEQQLILLDTQIRSSLGLENANTEDCLEAMDQVFELPLTALMLKKHSSIVETTKRLRRYIGNLSEWKLSDEETIKFNEKADQIQKKAELIYEKFKSLFVIPDGHTFWNTFVDQLQAFKKQTEHMTQEEIFGLVIDPTDAVGTHGKPFDDTAISKNDVVKDSTSEKNNIALTSEKN</sequence>